<dbReference type="Gene3D" id="2.40.170.20">
    <property type="entry name" value="TonB-dependent receptor, beta-barrel domain"/>
    <property type="match status" value="1"/>
</dbReference>
<dbReference type="RefSeq" id="WP_320002415.1">
    <property type="nucleotide sequence ID" value="NZ_JAUHJS010000001.1"/>
</dbReference>
<evidence type="ECO:0000256" key="2">
    <source>
        <dbReference type="ARBA" id="ARBA00022448"/>
    </source>
</evidence>
<dbReference type="PANTHER" id="PTHR40980">
    <property type="entry name" value="PLUG DOMAIN-CONTAINING PROTEIN"/>
    <property type="match status" value="1"/>
</dbReference>
<keyword evidence="5 7" id="KW-0472">Membrane</keyword>
<comment type="similarity">
    <text evidence="7">Belongs to the TonB-dependent receptor family.</text>
</comment>
<dbReference type="InterPro" id="IPR008969">
    <property type="entry name" value="CarboxyPept-like_regulatory"/>
</dbReference>
<dbReference type="PROSITE" id="PS52016">
    <property type="entry name" value="TONB_DEPENDENT_REC_3"/>
    <property type="match status" value="1"/>
</dbReference>
<evidence type="ECO:0000259" key="9">
    <source>
        <dbReference type="Pfam" id="PF14905"/>
    </source>
</evidence>
<dbReference type="Gene3D" id="2.60.40.1120">
    <property type="entry name" value="Carboxypeptidase-like, regulatory domain"/>
    <property type="match status" value="1"/>
</dbReference>
<dbReference type="SUPFAM" id="SSF49464">
    <property type="entry name" value="Carboxypeptidase regulatory domain-like"/>
    <property type="match status" value="1"/>
</dbReference>
<name>A0ABT8F0Y0_9BACT</name>
<evidence type="ECO:0000259" key="8">
    <source>
        <dbReference type="Pfam" id="PF07715"/>
    </source>
</evidence>
<organism evidence="10 11">
    <name type="scientific">Shiella aurantiaca</name>
    <dbReference type="NCBI Taxonomy" id="3058365"/>
    <lineage>
        <taxon>Bacteria</taxon>
        <taxon>Pseudomonadati</taxon>
        <taxon>Bacteroidota</taxon>
        <taxon>Cytophagia</taxon>
        <taxon>Cytophagales</taxon>
        <taxon>Shiellaceae</taxon>
        <taxon>Shiella</taxon>
    </lineage>
</organism>
<evidence type="ECO:0000256" key="3">
    <source>
        <dbReference type="ARBA" id="ARBA00022452"/>
    </source>
</evidence>
<dbReference type="PANTHER" id="PTHR40980:SF4">
    <property type="entry name" value="TONB-DEPENDENT RECEPTOR-LIKE BETA-BARREL DOMAIN-CONTAINING PROTEIN"/>
    <property type="match status" value="1"/>
</dbReference>
<gene>
    <name evidence="10" type="ORF">QWY31_00155</name>
</gene>
<evidence type="ECO:0000256" key="1">
    <source>
        <dbReference type="ARBA" id="ARBA00004571"/>
    </source>
</evidence>
<evidence type="ECO:0000256" key="4">
    <source>
        <dbReference type="ARBA" id="ARBA00022692"/>
    </source>
</evidence>
<feature type="domain" description="Outer membrane protein beta-barrel" evidence="9">
    <location>
        <begin position="388"/>
        <end position="795"/>
    </location>
</feature>
<dbReference type="Proteomes" id="UP001168552">
    <property type="component" value="Unassembled WGS sequence"/>
</dbReference>
<proteinExistence type="inferred from homology"/>
<dbReference type="InterPro" id="IPR039426">
    <property type="entry name" value="TonB-dep_rcpt-like"/>
</dbReference>
<dbReference type="Gene3D" id="2.170.130.10">
    <property type="entry name" value="TonB-dependent receptor, plug domain"/>
    <property type="match status" value="1"/>
</dbReference>
<dbReference type="Pfam" id="PF13620">
    <property type="entry name" value="CarboxypepD_reg"/>
    <property type="match status" value="1"/>
</dbReference>
<feature type="domain" description="TonB-dependent receptor plug" evidence="8">
    <location>
        <begin position="155"/>
        <end position="234"/>
    </location>
</feature>
<accession>A0ABT8F0Y0</accession>
<keyword evidence="10" id="KW-0675">Receptor</keyword>
<keyword evidence="4 7" id="KW-0812">Transmembrane</keyword>
<protein>
    <submittedName>
        <fullName evidence="10">TonB-dependent receptor</fullName>
    </submittedName>
</protein>
<dbReference type="InterPro" id="IPR041700">
    <property type="entry name" value="OMP_b-brl_3"/>
</dbReference>
<dbReference type="InterPro" id="IPR012910">
    <property type="entry name" value="Plug_dom"/>
</dbReference>
<dbReference type="EMBL" id="JAUHJS010000001">
    <property type="protein sequence ID" value="MDN4163886.1"/>
    <property type="molecule type" value="Genomic_DNA"/>
</dbReference>
<comment type="subcellular location">
    <subcellularLocation>
        <location evidence="1 7">Cell outer membrane</location>
        <topology evidence="1 7">Multi-pass membrane protein</topology>
    </subcellularLocation>
</comment>
<dbReference type="InterPro" id="IPR036942">
    <property type="entry name" value="Beta-barrel_TonB_sf"/>
</dbReference>
<evidence type="ECO:0000256" key="6">
    <source>
        <dbReference type="ARBA" id="ARBA00023237"/>
    </source>
</evidence>
<comment type="caution">
    <text evidence="10">The sequence shown here is derived from an EMBL/GenBank/DDBJ whole genome shotgun (WGS) entry which is preliminary data.</text>
</comment>
<keyword evidence="3 7" id="KW-1134">Transmembrane beta strand</keyword>
<evidence type="ECO:0000313" key="11">
    <source>
        <dbReference type="Proteomes" id="UP001168552"/>
    </source>
</evidence>
<evidence type="ECO:0000256" key="7">
    <source>
        <dbReference type="PROSITE-ProRule" id="PRU01360"/>
    </source>
</evidence>
<sequence length="821" mass="92509">MLHKYIFTLLVSSFFIVSTYAQGYNRPEGSAKARVFGKVIDAETQQQLEYTTVSILNRKDNSVVTGGLTDARGEFSIPDVPAGTYRVRISFIGYRDAVKDSLRVSRGQSEINLGSISLRTAAAALDEVVVSAEKPVFESGIDRRIFNVEKNLVSQGGSATDILESIPSIAVDQDGNISLRGSGSVMVLIDGKPSGLTGTDRNAILEQIPASSIERIEVITNPSAKYDAEGVGGIINVILKKNKLQGTTGMVSVSAGTRDKYNASASLNFKYDKWNIYSNYSYRLNNNLFNRYYDQRSQLSPDTLFNRLQDGGGNRNGTDNLFRVGADYNWTNTVTVGVSALYRDSQGLDVDDVFSEEYYNGVLDSLYTNNTTETEDGYNYELNFTLRKTFDQAGRELNFLASKSYNYELEGERYNQTALSLDTRQPFGEAFLRKNDNDRLNDLYVVQADYVHPISEDMKLEAGYKSTIRSIDTDQNFEIFNFASDAYEFDPLLSNRFIYKEQVHALYGIYTSKMGNFGYQMGLRYEQTFTEGNQVTQDERFTFDYPGLFPSVYLSYKLGNENEMQLNYSRRISRPSIRTLNPFVDASNPQSIDFGNPNLLPEFTNSFELSHLKGWEKFFLTSSVFYRSTTDVIQRVTSFEDNIQVTTFANIASRTSYGLEFINRYTPNKYFNTTLTYNLFGNEVNVGEVAGLQNQSNISWSATLMSNATIPKWFDVQLMGSYRAPTVTGQGTFNGFYFVNLAFQREVLKKNGSISLNLSDIFDIREFSVDTEGTNFTSYRTFKRESRIATLTFSYKFGKFVEKRGKGGRGEGGPGGDEDMF</sequence>
<reference evidence="10" key="1">
    <citation type="submission" date="2023-06" db="EMBL/GenBank/DDBJ databases">
        <title>Cytophagales bacterium Strain LB-30, isolated from soil.</title>
        <authorList>
            <person name="Liu B."/>
        </authorList>
    </citation>
    <scope>NUCLEOTIDE SEQUENCE</scope>
    <source>
        <strain evidence="10">LB-30</strain>
    </source>
</reference>
<keyword evidence="11" id="KW-1185">Reference proteome</keyword>
<dbReference type="Pfam" id="PF14905">
    <property type="entry name" value="OMP_b-brl_3"/>
    <property type="match status" value="1"/>
</dbReference>
<evidence type="ECO:0000313" key="10">
    <source>
        <dbReference type="EMBL" id="MDN4163886.1"/>
    </source>
</evidence>
<dbReference type="InterPro" id="IPR037066">
    <property type="entry name" value="Plug_dom_sf"/>
</dbReference>
<dbReference type="Pfam" id="PF07715">
    <property type="entry name" value="Plug"/>
    <property type="match status" value="1"/>
</dbReference>
<keyword evidence="2 7" id="KW-0813">Transport</keyword>
<evidence type="ECO:0000256" key="5">
    <source>
        <dbReference type="ARBA" id="ARBA00023136"/>
    </source>
</evidence>
<keyword evidence="6 7" id="KW-0998">Cell outer membrane</keyword>
<dbReference type="SUPFAM" id="SSF56935">
    <property type="entry name" value="Porins"/>
    <property type="match status" value="1"/>
</dbReference>